<evidence type="ECO:0000256" key="6">
    <source>
        <dbReference type="HAMAP-Rule" id="MF_00323"/>
    </source>
</evidence>
<accession>A0ABR8GML6</accession>
<evidence type="ECO:0000256" key="7">
    <source>
        <dbReference type="RuleBase" id="RU000607"/>
    </source>
</evidence>
<comment type="catalytic activity">
    <reaction evidence="6 7">
        <text>heme b + 2 H(+) = protoporphyrin IX + Fe(2+)</text>
        <dbReference type="Rhea" id="RHEA:22584"/>
        <dbReference type="ChEBI" id="CHEBI:15378"/>
        <dbReference type="ChEBI" id="CHEBI:29033"/>
        <dbReference type="ChEBI" id="CHEBI:57306"/>
        <dbReference type="ChEBI" id="CHEBI:60344"/>
        <dbReference type="EC" id="4.98.1.1"/>
    </reaction>
</comment>
<keyword evidence="2 6" id="KW-0350">Heme biosynthesis</keyword>
<dbReference type="HAMAP" id="MF_00323">
    <property type="entry name" value="Ferrochelatase"/>
    <property type="match status" value="1"/>
</dbReference>
<dbReference type="InterPro" id="IPR033644">
    <property type="entry name" value="Ferrochelatase_C"/>
</dbReference>
<dbReference type="Proteomes" id="UP000660380">
    <property type="component" value="Unassembled WGS sequence"/>
</dbReference>
<comment type="similarity">
    <text evidence="6 7">Belongs to the ferrochelatase family.</text>
</comment>
<protein>
    <recommendedName>
        <fullName evidence="6 7">Ferrochelatase</fullName>
        <ecNumber evidence="6 7">4.98.1.1</ecNumber>
    </recommendedName>
    <alternativeName>
        <fullName evidence="6">Heme synthase</fullName>
    </alternativeName>
    <alternativeName>
        <fullName evidence="6">Protoheme ferro-lyase</fullName>
    </alternativeName>
</protein>
<keyword evidence="1 6" id="KW-0408">Iron</keyword>
<evidence type="ECO:0000256" key="2">
    <source>
        <dbReference type="ARBA" id="ARBA00023133"/>
    </source>
</evidence>
<dbReference type="PROSITE" id="PS00534">
    <property type="entry name" value="FERROCHELATASE"/>
    <property type="match status" value="1"/>
</dbReference>
<feature type="binding site" evidence="6">
    <location>
        <position position="196"/>
    </location>
    <ligand>
        <name>Fe(2+)</name>
        <dbReference type="ChEBI" id="CHEBI:29033"/>
    </ligand>
</feature>
<comment type="subcellular location">
    <subcellularLocation>
        <location evidence="6 7">Cytoplasm</location>
    </subcellularLocation>
</comment>
<comment type="pathway">
    <text evidence="6 7">Porphyrin-containing compound metabolism; protoheme biosynthesis; protoheme from protoporphyrin-IX: step 1/1.</text>
</comment>
<sequence length="387" mass="44314">MDRVGVLLLNLGGPDKLEDVGPFLYNLFSDPEIIRLPFSWLQKPLAWLIASRRTQKSQENYKQIGGGSPLRRITEAQGEALKEQLQALGQEAKIYVGMRYWHPYTEEAIAQLTQDNIEHVVILPLYPQFSISTSGSSFRLLDKLWQEDPKLQQIEYKVIPSWYKQPSYLQAMAELISQELDQFPNPDSVHIFFSAHGVPKNYVEEAGDPYQQEIEECTALIMQTLNRTNEHTLAYQSRVGPVEWLQPYTDDALPELGAKGVKDLVVVPISFVSEHIETLQEIDIEYRELAEESGIENFRRVPAPNTHPLFIRALADLVLDALKSPSLKLSQVYQMKKKVRIYPPERWEWGMTTSAEVWNGRIAMLGFIALVFELITGRGLLHMLHLL</sequence>
<evidence type="ECO:0000256" key="4">
    <source>
        <dbReference type="ARBA" id="ARBA00023244"/>
    </source>
</evidence>
<dbReference type="CDD" id="cd03411">
    <property type="entry name" value="Ferrochelatase_N"/>
    <property type="match status" value="1"/>
</dbReference>
<dbReference type="RefSeq" id="WP_029633406.1">
    <property type="nucleotide sequence ID" value="NZ_JACJTA010000010.1"/>
</dbReference>
<comment type="function">
    <text evidence="6 7">Catalyzes the ferrous insertion into protoporphyrin IX.</text>
</comment>
<evidence type="ECO:0000256" key="5">
    <source>
        <dbReference type="ARBA" id="ARBA00024536"/>
    </source>
</evidence>
<dbReference type="GO" id="GO:0016829">
    <property type="term" value="F:lyase activity"/>
    <property type="evidence" value="ECO:0007669"/>
    <property type="project" value="UniProtKB-KW"/>
</dbReference>
<gene>
    <name evidence="6" type="primary">hemH</name>
    <name evidence="8" type="ORF">H6G81_06995</name>
</gene>
<keyword evidence="9" id="KW-1185">Reference proteome</keyword>
<evidence type="ECO:0000313" key="8">
    <source>
        <dbReference type="EMBL" id="MBD2604284.1"/>
    </source>
</evidence>
<dbReference type="PANTHER" id="PTHR11108">
    <property type="entry name" value="FERROCHELATASE"/>
    <property type="match status" value="1"/>
</dbReference>
<dbReference type="EC" id="4.98.1.1" evidence="6 7"/>
<reference evidence="8 9" key="1">
    <citation type="journal article" date="2020" name="ISME J.">
        <title>Comparative genomics reveals insights into cyanobacterial evolution and habitat adaptation.</title>
        <authorList>
            <person name="Chen M.Y."/>
            <person name="Teng W.K."/>
            <person name="Zhao L."/>
            <person name="Hu C.X."/>
            <person name="Zhou Y.K."/>
            <person name="Han B.P."/>
            <person name="Song L.R."/>
            <person name="Shu W.S."/>
        </authorList>
    </citation>
    <scope>NUCLEOTIDE SEQUENCE [LARGE SCALE GENOMIC DNA]</scope>
    <source>
        <strain evidence="8 9">FACHB-248</strain>
    </source>
</reference>
<dbReference type="PANTHER" id="PTHR11108:SF1">
    <property type="entry name" value="FERROCHELATASE, MITOCHONDRIAL"/>
    <property type="match status" value="1"/>
</dbReference>
<dbReference type="CDD" id="cd00419">
    <property type="entry name" value="Ferrochelatase_C"/>
    <property type="match status" value="1"/>
</dbReference>
<organism evidence="8 9">
    <name type="scientific">Scytonema hofmannii FACHB-248</name>
    <dbReference type="NCBI Taxonomy" id="1842502"/>
    <lineage>
        <taxon>Bacteria</taxon>
        <taxon>Bacillati</taxon>
        <taxon>Cyanobacteriota</taxon>
        <taxon>Cyanophyceae</taxon>
        <taxon>Nostocales</taxon>
        <taxon>Scytonemataceae</taxon>
        <taxon>Scytonema</taxon>
    </lineage>
</organism>
<comment type="caution">
    <text evidence="8">The sequence shown here is derived from an EMBL/GenBank/DDBJ whole genome shotgun (WGS) entry which is preliminary data.</text>
</comment>
<dbReference type="SUPFAM" id="SSF53800">
    <property type="entry name" value="Chelatase"/>
    <property type="match status" value="1"/>
</dbReference>
<keyword evidence="3 6" id="KW-0456">Lyase</keyword>
<evidence type="ECO:0000256" key="3">
    <source>
        <dbReference type="ARBA" id="ARBA00023239"/>
    </source>
</evidence>
<dbReference type="InterPro" id="IPR019772">
    <property type="entry name" value="Ferrochelatase_AS"/>
</dbReference>
<dbReference type="InterPro" id="IPR033659">
    <property type="entry name" value="Ferrochelatase_N"/>
</dbReference>
<dbReference type="InterPro" id="IPR001015">
    <property type="entry name" value="Ferrochelatase"/>
</dbReference>
<proteinExistence type="inferred from homology"/>
<evidence type="ECO:0000313" key="9">
    <source>
        <dbReference type="Proteomes" id="UP000660380"/>
    </source>
</evidence>
<evidence type="ECO:0000256" key="1">
    <source>
        <dbReference type="ARBA" id="ARBA00023004"/>
    </source>
</evidence>
<keyword evidence="4 6" id="KW-0627">Porphyrin biosynthesis</keyword>
<dbReference type="Pfam" id="PF00762">
    <property type="entry name" value="Ferrochelatase"/>
    <property type="match status" value="1"/>
</dbReference>
<keyword evidence="6 7" id="KW-0963">Cytoplasm</keyword>
<dbReference type="Gene3D" id="3.40.50.1400">
    <property type="match status" value="2"/>
</dbReference>
<comment type="catalytic activity">
    <reaction evidence="5">
        <text>Fe-coproporphyrin III + 2 H(+) = coproporphyrin III + Fe(2+)</text>
        <dbReference type="Rhea" id="RHEA:49572"/>
        <dbReference type="ChEBI" id="CHEBI:15378"/>
        <dbReference type="ChEBI" id="CHEBI:29033"/>
        <dbReference type="ChEBI" id="CHEBI:68438"/>
        <dbReference type="ChEBI" id="CHEBI:131725"/>
        <dbReference type="EC" id="4.99.1.9"/>
    </reaction>
    <physiologicalReaction direction="right-to-left" evidence="5">
        <dbReference type="Rhea" id="RHEA:49574"/>
    </physiologicalReaction>
</comment>
<dbReference type="SUPFAM" id="SSF103511">
    <property type="entry name" value="Chlorophyll a-b binding protein"/>
    <property type="match status" value="1"/>
</dbReference>
<feature type="binding site" evidence="6">
    <location>
        <position position="277"/>
    </location>
    <ligand>
        <name>Fe(2+)</name>
        <dbReference type="ChEBI" id="CHEBI:29033"/>
    </ligand>
</feature>
<dbReference type="NCBIfam" id="TIGR00109">
    <property type="entry name" value="hemH"/>
    <property type="match status" value="1"/>
</dbReference>
<dbReference type="EMBL" id="JACJTA010000010">
    <property type="protein sequence ID" value="MBD2604284.1"/>
    <property type="molecule type" value="Genomic_DNA"/>
</dbReference>
<keyword evidence="6" id="KW-0479">Metal-binding</keyword>
<name>A0ABR8GML6_9CYAN</name>